<dbReference type="InterPro" id="IPR014710">
    <property type="entry name" value="RmlC-like_jellyroll"/>
</dbReference>
<keyword evidence="2" id="KW-1185">Reference proteome</keyword>
<dbReference type="Gene3D" id="2.60.120.10">
    <property type="entry name" value="Jelly Rolls"/>
    <property type="match status" value="1"/>
</dbReference>
<gene>
    <name evidence="1" type="ORF">EV379_1898</name>
</gene>
<sequence length="117" mass="12762">MIDDDPIQTNPEHYRTLWENDFVRILEYNDEPGAKTTPHRHPNSVMVTLSAFDRRLSAGGREFEVSLPAGQAVWLPAQRHAGENTGTTPTRAVFVELKGAAAGEPSGDVLGPGPAER</sequence>
<dbReference type="EMBL" id="SHLC01000001">
    <property type="protein sequence ID" value="RZU65564.1"/>
    <property type="molecule type" value="Genomic_DNA"/>
</dbReference>
<dbReference type="OrthoDB" id="7060081at2"/>
<dbReference type="AlphaFoldDB" id="A0A4Q8ALY2"/>
<reference evidence="1 2" key="1">
    <citation type="submission" date="2019-02" db="EMBL/GenBank/DDBJ databases">
        <title>Sequencing the genomes of 1000 actinobacteria strains.</title>
        <authorList>
            <person name="Klenk H.-P."/>
        </authorList>
    </citation>
    <scope>NUCLEOTIDE SEQUENCE [LARGE SCALE GENOMIC DNA]</scope>
    <source>
        <strain evidence="1 2">DSM 18319</strain>
    </source>
</reference>
<proteinExistence type="predicted"/>
<comment type="caution">
    <text evidence="1">The sequence shown here is derived from an EMBL/GenBank/DDBJ whole genome shotgun (WGS) entry which is preliminary data.</text>
</comment>
<dbReference type="SUPFAM" id="SSF51182">
    <property type="entry name" value="RmlC-like cupins"/>
    <property type="match status" value="1"/>
</dbReference>
<dbReference type="RefSeq" id="WP_130505902.1">
    <property type="nucleotide sequence ID" value="NZ_SHLC01000001.1"/>
</dbReference>
<evidence type="ECO:0000313" key="1">
    <source>
        <dbReference type="EMBL" id="RZU65564.1"/>
    </source>
</evidence>
<dbReference type="Proteomes" id="UP000291483">
    <property type="component" value="Unassembled WGS sequence"/>
</dbReference>
<organism evidence="1 2">
    <name type="scientific">Microterricola gilva</name>
    <dbReference type="NCBI Taxonomy" id="393267"/>
    <lineage>
        <taxon>Bacteria</taxon>
        <taxon>Bacillati</taxon>
        <taxon>Actinomycetota</taxon>
        <taxon>Actinomycetes</taxon>
        <taxon>Micrococcales</taxon>
        <taxon>Microbacteriaceae</taxon>
        <taxon>Microterricola</taxon>
    </lineage>
</organism>
<dbReference type="InterPro" id="IPR011051">
    <property type="entry name" value="RmlC_Cupin_sf"/>
</dbReference>
<evidence type="ECO:0000313" key="2">
    <source>
        <dbReference type="Proteomes" id="UP000291483"/>
    </source>
</evidence>
<name>A0A4Q8ALY2_9MICO</name>
<evidence type="ECO:0008006" key="3">
    <source>
        <dbReference type="Google" id="ProtNLM"/>
    </source>
</evidence>
<protein>
    <recommendedName>
        <fullName evidence="3">Cytoplasmic protein</fullName>
    </recommendedName>
</protein>
<accession>A0A4Q8ALY2</accession>